<feature type="region of interest" description="Disordered" evidence="1">
    <location>
        <begin position="117"/>
        <end position="159"/>
    </location>
</feature>
<protein>
    <recommendedName>
        <fullName evidence="4">Myb-like domain-containing protein</fullName>
    </recommendedName>
</protein>
<evidence type="ECO:0000313" key="3">
    <source>
        <dbReference type="Proteomes" id="UP000014254"/>
    </source>
</evidence>
<dbReference type="eggNOG" id="ENOG502R9P1">
    <property type="taxonomic scope" value="Eukaryota"/>
</dbReference>
<gene>
    <name evidence="2" type="ORF">HMPREF1544_04543</name>
</gene>
<dbReference type="SUPFAM" id="SSF46689">
    <property type="entry name" value="Homeodomain-like"/>
    <property type="match status" value="1"/>
</dbReference>
<dbReference type="OMA" id="NDDFPFA"/>
<proteinExistence type="predicted"/>
<feature type="compositionally biased region" description="Low complexity" evidence="1">
    <location>
        <begin position="126"/>
        <end position="143"/>
    </location>
</feature>
<dbReference type="InterPro" id="IPR001005">
    <property type="entry name" value="SANT/Myb"/>
</dbReference>
<keyword evidence="3" id="KW-1185">Reference proteome</keyword>
<dbReference type="EMBL" id="KE123947">
    <property type="protein sequence ID" value="EPB88671.1"/>
    <property type="molecule type" value="Genomic_DNA"/>
</dbReference>
<evidence type="ECO:0000313" key="2">
    <source>
        <dbReference type="EMBL" id="EPB88671.1"/>
    </source>
</evidence>
<sequence length="263" mass="29753">MNVSDLLNPLPNRNSDNNTKFVRTRCISTPVIPSSSTTAKQYYDHRQHMDLHHLHQQHLQHQNVIGKPRSRFSEYEDNIIRQGVAQRLTWGQISDLLPHRKRATCFNRYRTLQGIRKSRKLSEANSPEMSPSSSLSPASPVTSCFSDPKTPPGSTYTQPSWFPSSAADVIYEPQQHMSLEKYPASSYVNDINSSSSSSSSDLSSDDNDDFPFAVQTTMTKKRSHKISLPALTSYHHPHHPHHRSTTSASTTTCRTVQQPFYSL</sequence>
<dbReference type="AlphaFoldDB" id="S2JEE6"/>
<dbReference type="Gene3D" id="1.10.10.60">
    <property type="entry name" value="Homeodomain-like"/>
    <property type="match status" value="1"/>
</dbReference>
<dbReference type="InterPro" id="IPR009057">
    <property type="entry name" value="Homeodomain-like_sf"/>
</dbReference>
<evidence type="ECO:0000256" key="1">
    <source>
        <dbReference type="SAM" id="MobiDB-lite"/>
    </source>
</evidence>
<dbReference type="OrthoDB" id="2281363at2759"/>
<evidence type="ECO:0008006" key="4">
    <source>
        <dbReference type="Google" id="ProtNLM"/>
    </source>
</evidence>
<name>S2JEE6_MUCC1</name>
<feature type="compositionally biased region" description="Basic residues" evidence="1">
    <location>
        <begin position="235"/>
        <end position="244"/>
    </location>
</feature>
<dbReference type="InParanoid" id="S2JEE6"/>
<organism evidence="2 3">
    <name type="scientific">Mucor circinelloides f. circinelloides (strain 1006PhL)</name>
    <name type="common">Mucormycosis agent</name>
    <name type="synonym">Calyptromyces circinelloides</name>
    <dbReference type="NCBI Taxonomy" id="1220926"/>
    <lineage>
        <taxon>Eukaryota</taxon>
        <taxon>Fungi</taxon>
        <taxon>Fungi incertae sedis</taxon>
        <taxon>Mucoromycota</taxon>
        <taxon>Mucoromycotina</taxon>
        <taxon>Mucoromycetes</taxon>
        <taxon>Mucorales</taxon>
        <taxon>Mucorineae</taxon>
        <taxon>Mucoraceae</taxon>
        <taxon>Mucor</taxon>
    </lineage>
</organism>
<dbReference type="VEuPathDB" id="FungiDB:HMPREF1544_04543"/>
<feature type="region of interest" description="Disordered" evidence="1">
    <location>
        <begin position="232"/>
        <end position="251"/>
    </location>
</feature>
<dbReference type="Proteomes" id="UP000014254">
    <property type="component" value="Unassembled WGS sequence"/>
</dbReference>
<dbReference type="CDD" id="cd00167">
    <property type="entry name" value="SANT"/>
    <property type="match status" value="1"/>
</dbReference>
<reference evidence="3" key="1">
    <citation type="submission" date="2013-05" db="EMBL/GenBank/DDBJ databases">
        <title>The Genome sequence of Mucor circinelloides f. circinelloides 1006PhL.</title>
        <authorList>
            <consortium name="The Broad Institute Genomics Platform"/>
            <person name="Cuomo C."/>
            <person name="Earl A."/>
            <person name="Findley K."/>
            <person name="Lee S.C."/>
            <person name="Walker B."/>
            <person name="Young S."/>
            <person name="Zeng Q."/>
            <person name="Gargeya S."/>
            <person name="Fitzgerald M."/>
            <person name="Haas B."/>
            <person name="Abouelleil A."/>
            <person name="Allen A.W."/>
            <person name="Alvarado L."/>
            <person name="Arachchi H.M."/>
            <person name="Berlin A.M."/>
            <person name="Chapman S.B."/>
            <person name="Gainer-Dewar J."/>
            <person name="Goldberg J."/>
            <person name="Griggs A."/>
            <person name="Gujja S."/>
            <person name="Hansen M."/>
            <person name="Howarth C."/>
            <person name="Imamovic A."/>
            <person name="Ireland A."/>
            <person name="Larimer J."/>
            <person name="McCowan C."/>
            <person name="Murphy C."/>
            <person name="Pearson M."/>
            <person name="Poon T.W."/>
            <person name="Priest M."/>
            <person name="Roberts A."/>
            <person name="Saif S."/>
            <person name="Shea T."/>
            <person name="Sisk P."/>
            <person name="Sykes S."/>
            <person name="Wortman J."/>
            <person name="Nusbaum C."/>
            <person name="Birren B."/>
        </authorList>
    </citation>
    <scope>NUCLEOTIDE SEQUENCE [LARGE SCALE GENOMIC DNA]</scope>
    <source>
        <strain evidence="3">1006PhL</strain>
    </source>
</reference>
<accession>S2JEE6</accession>